<dbReference type="HOGENOM" id="CLU_1348622_0_0_1"/>
<accession>A0A0C2WXS7</accession>
<name>A0A0C2WXS7_AMAMK</name>
<evidence type="ECO:0000313" key="5">
    <source>
        <dbReference type="EMBL" id="KIL66607.1"/>
    </source>
</evidence>
<keyword evidence="1 2" id="KW-0728">SH3 domain</keyword>
<organism evidence="5 6">
    <name type="scientific">Amanita muscaria (strain Koide BX008)</name>
    <dbReference type="NCBI Taxonomy" id="946122"/>
    <lineage>
        <taxon>Eukaryota</taxon>
        <taxon>Fungi</taxon>
        <taxon>Dikarya</taxon>
        <taxon>Basidiomycota</taxon>
        <taxon>Agaricomycotina</taxon>
        <taxon>Agaricomycetes</taxon>
        <taxon>Agaricomycetidae</taxon>
        <taxon>Agaricales</taxon>
        <taxon>Pluteineae</taxon>
        <taxon>Amanitaceae</taxon>
        <taxon>Amanita</taxon>
    </lineage>
</organism>
<feature type="compositionally biased region" description="Polar residues" evidence="3">
    <location>
        <begin position="178"/>
        <end position="189"/>
    </location>
</feature>
<dbReference type="InParanoid" id="A0A0C2WXS7"/>
<evidence type="ECO:0000259" key="4">
    <source>
        <dbReference type="PROSITE" id="PS50002"/>
    </source>
</evidence>
<dbReference type="SMART" id="SM00326">
    <property type="entry name" value="SH3"/>
    <property type="match status" value="3"/>
</dbReference>
<evidence type="ECO:0000256" key="3">
    <source>
        <dbReference type="SAM" id="MobiDB-lite"/>
    </source>
</evidence>
<sequence>MSEYVYALHDFHPENEDEIALLAGDRIEVIQKHDENWWQGKKVDGKVGLFPKSHVISALLTPEYVYATYDFYPQHRDEIHLRAGDRIEVVQKYDDSWLQGKKLDGSFGLFPQSYTVPAPLTPEYVYAIFDFHPEYQDEIYLSAGDRIEVVQKFNDGWCQGKNFAGRFGFFPQNYTSPTPHNSWHASPNPSIGCRPTRRAQAKL</sequence>
<dbReference type="InterPro" id="IPR050384">
    <property type="entry name" value="Endophilin_SH3RF"/>
</dbReference>
<dbReference type="PRINTS" id="PR00499">
    <property type="entry name" value="P67PHOX"/>
</dbReference>
<feature type="region of interest" description="Disordered" evidence="3">
    <location>
        <begin position="178"/>
        <end position="203"/>
    </location>
</feature>
<dbReference type="InterPro" id="IPR036028">
    <property type="entry name" value="SH3-like_dom_sf"/>
</dbReference>
<feature type="domain" description="SH3" evidence="4">
    <location>
        <begin position="120"/>
        <end position="180"/>
    </location>
</feature>
<dbReference type="Pfam" id="PF14604">
    <property type="entry name" value="SH3_9"/>
    <property type="match status" value="2"/>
</dbReference>
<dbReference type="Gene3D" id="2.30.30.40">
    <property type="entry name" value="SH3 Domains"/>
    <property type="match status" value="3"/>
</dbReference>
<proteinExistence type="predicted"/>
<protein>
    <recommendedName>
        <fullName evidence="4">SH3 domain-containing protein</fullName>
    </recommendedName>
</protein>
<evidence type="ECO:0000256" key="1">
    <source>
        <dbReference type="ARBA" id="ARBA00022443"/>
    </source>
</evidence>
<dbReference type="Proteomes" id="UP000054549">
    <property type="component" value="Unassembled WGS sequence"/>
</dbReference>
<dbReference type="PRINTS" id="PR00452">
    <property type="entry name" value="SH3DOMAIN"/>
</dbReference>
<dbReference type="CDD" id="cd00174">
    <property type="entry name" value="SH3"/>
    <property type="match status" value="3"/>
</dbReference>
<dbReference type="EMBL" id="KN818235">
    <property type="protein sequence ID" value="KIL66607.1"/>
    <property type="molecule type" value="Genomic_DNA"/>
</dbReference>
<dbReference type="STRING" id="946122.A0A0C2WXS7"/>
<dbReference type="PROSITE" id="PS50002">
    <property type="entry name" value="SH3"/>
    <property type="match status" value="2"/>
</dbReference>
<dbReference type="InterPro" id="IPR001452">
    <property type="entry name" value="SH3_domain"/>
</dbReference>
<dbReference type="Pfam" id="PF00018">
    <property type="entry name" value="SH3_1"/>
    <property type="match status" value="1"/>
</dbReference>
<keyword evidence="6" id="KW-1185">Reference proteome</keyword>
<dbReference type="SUPFAM" id="SSF50044">
    <property type="entry name" value="SH3-domain"/>
    <property type="match status" value="3"/>
</dbReference>
<evidence type="ECO:0000313" key="6">
    <source>
        <dbReference type="Proteomes" id="UP000054549"/>
    </source>
</evidence>
<dbReference type="AlphaFoldDB" id="A0A0C2WXS7"/>
<dbReference type="PANTHER" id="PTHR14167">
    <property type="entry name" value="SH3 DOMAIN-CONTAINING"/>
    <property type="match status" value="1"/>
</dbReference>
<feature type="domain" description="SH3" evidence="4">
    <location>
        <begin position="1"/>
        <end position="60"/>
    </location>
</feature>
<gene>
    <name evidence="5" type="ORF">M378DRAFT_160610</name>
</gene>
<dbReference type="OrthoDB" id="73680at2759"/>
<evidence type="ECO:0000256" key="2">
    <source>
        <dbReference type="PROSITE-ProRule" id="PRU00192"/>
    </source>
</evidence>
<reference evidence="5 6" key="1">
    <citation type="submission" date="2014-04" db="EMBL/GenBank/DDBJ databases">
        <title>Evolutionary Origins and Diversification of the Mycorrhizal Mutualists.</title>
        <authorList>
            <consortium name="DOE Joint Genome Institute"/>
            <consortium name="Mycorrhizal Genomics Consortium"/>
            <person name="Kohler A."/>
            <person name="Kuo A."/>
            <person name="Nagy L.G."/>
            <person name="Floudas D."/>
            <person name="Copeland A."/>
            <person name="Barry K.W."/>
            <person name="Cichocki N."/>
            <person name="Veneault-Fourrey C."/>
            <person name="LaButti K."/>
            <person name="Lindquist E.A."/>
            <person name="Lipzen A."/>
            <person name="Lundell T."/>
            <person name="Morin E."/>
            <person name="Murat C."/>
            <person name="Riley R."/>
            <person name="Ohm R."/>
            <person name="Sun H."/>
            <person name="Tunlid A."/>
            <person name="Henrissat B."/>
            <person name="Grigoriev I.V."/>
            <person name="Hibbett D.S."/>
            <person name="Martin F."/>
        </authorList>
    </citation>
    <scope>NUCLEOTIDE SEQUENCE [LARGE SCALE GENOMIC DNA]</scope>
    <source>
        <strain evidence="5 6">Koide BX008</strain>
    </source>
</reference>